<dbReference type="Gene3D" id="2.30.110.10">
    <property type="entry name" value="Electron Transport, Fmn-binding Protein, Chain A"/>
    <property type="match status" value="1"/>
</dbReference>
<feature type="binding site" evidence="10">
    <location>
        <begin position="75"/>
        <end position="76"/>
    </location>
    <ligand>
        <name>FMN</name>
        <dbReference type="ChEBI" id="CHEBI:58210"/>
    </ligand>
</feature>
<keyword evidence="4 10" id="KW-0288">FMN</keyword>
<accession>A0A2J6XFR4</accession>
<comment type="similarity">
    <text evidence="1">Belongs to the pyridoxamine 5'-phosphate oxidase family.</text>
</comment>
<feature type="binding site" evidence="10">
    <location>
        <position position="81"/>
    </location>
    <ligand>
        <name>FMN</name>
        <dbReference type="ChEBI" id="CHEBI:58210"/>
    </ligand>
</feature>
<evidence type="ECO:0000259" key="11">
    <source>
        <dbReference type="Pfam" id="PF01243"/>
    </source>
</evidence>
<keyword evidence="5" id="KW-0560">Oxidoreductase</keyword>
<dbReference type="EMBL" id="PNIQ01000046">
    <property type="protein sequence ID" value="PMP87021.1"/>
    <property type="molecule type" value="Genomic_DNA"/>
</dbReference>
<dbReference type="InterPro" id="IPR012349">
    <property type="entry name" value="Split_barrel_FMN-bd"/>
</dbReference>
<dbReference type="FunFam" id="2.30.110.10:FF:000020">
    <property type="entry name" value="PNPO isoform 11"/>
    <property type="match status" value="1"/>
</dbReference>
<dbReference type="Proteomes" id="UP000243376">
    <property type="component" value="Unassembled WGS sequence"/>
</dbReference>
<feature type="binding site" evidence="10">
    <location>
        <position position="82"/>
    </location>
    <ligand>
        <name>FMN</name>
        <dbReference type="ChEBI" id="CHEBI:58210"/>
    </ligand>
</feature>
<dbReference type="EC" id="1.4.3.5" evidence="8"/>
<comment type="caution">
    <text evidence="13">The sequence shown here is derived from an EMBL/GenBank/DDBJ whole genome shotgun (WGS) entry which is preliminary data.</text>
</comment>
<evidence type="ECO:0000256" key="10">
    <source>
        <dbReference type="PIRSR" id="PIRSR000190-2"/>
    </source>
</evidence>
<feature type="binding site" evidence="10">
    <location>
        <begin position="60"/>
        <end position="65"/>
    </location>
    <ligand>
        <name>FMN</name>
        <dbReference type="ChEBI" id="CHEBI:58210"/>
    </ligand>
</feature>
<feature type="binding site" evidence="9">
    <location>
        <position position="126"/>
    </location>
    <ligand>
        <name>substrate</name>
    </ligand>
</feature>
<feature type="binding site" evidence="10">
    <location>
        <position position="194"/>
    </location>
    <ligand>
        <name>FMN</name>
        <dbReference type="ChEBI" id="CHEBI:58210"/>
    </ligand>
</feature>
<evidence type="ECO:0000256" key="4">
    <source>
        <dbReference type="ARBA" id="ARBA00022643"/>
    </source>
</evidence>
<dbReference type="PIRSF" id="PIRSF000190">
    <property type="entry name" value="Pyd_amn-ph_oxd"/>
    <property type="match status" value="1"/>
</dbReference>
<dbReference type="PANTHER" id="PTHR10851:SF0">
    <property type="entry name" value="PYRIDOXINE-5'-PHOSPHATE OXIDASE"/>
    <property type="match status" value="1"/>
</dbReference>
<reference evidence="13 14" key="1">
    <citation type="submission" date="2018-01" db="EMBL/GenBank/DDBJ databases">
        <title>Metagenomic assembled genomes from two thermal pools in the Uzon Caldera, Kamchatka, Russia.</title>
        <authorList>
            <person name="Wilkins L."/>
            <person name="Ettinger C."/>
        </authorList>
    </citation>
    <scope>NUCLEOTIDE SEQUENCE [LARGE SCALE GENOMIC DNA]</scope>
    <source>
        <strain evidence="13">ZAV-02</strain>
    </source>
</reference>
<feature type="binding site" evidence="10">
    <location>
        <begin position="139"/>
        <end position="140"/>
    </location>
    <ligand>
        <name>FMN</name>
        <dbReference type="ChEBI" id="CHEBI:58210"/>
    </ligand>
</feature>
<proteinExistence type="inferred from homology"/>
<dbReference type="Pfam" id="PF01243">
    <property type="entry name" value="PNPOx_N"/>
    <property type="match status" value="1"/>
</dbReference>
<keyword evidence="3" id="KW-0285">Flavoprotein</keyword>
<dbReference type="NCBIfam" id="TIGR00558">
    <property type="entry name" value="pdxH"/>
    <property type="match status" value="1"/>
</dbReference>
<dbReference type="GO" id="GO:0008615">
    <property type="term" value="P:pyridoxine biosynthetic process"/>
    <property type="evidence" value="ECO:0007669"/>
    <property type="project" value="UniProtKB-UniRule"/>
</dbReference>
<dbReference type="GO" id="GO:0010181">
    <property type="term" value="F:FMN binding"/>
    <property type="evidence" value="ECO:0007669"/>
    <property type="project" value="UniProtKB-UniRule"/>
</dbReference>
<dbReference type="HAMAP" id="MF_01629">
    <property type="entry name" value="PdxH"/>
    <property type="match status" value="1"/>
</dbReference>
<evidence type="ECO:0000256" key="7">
    <source>
        <dbReference type="ARBA" id="ARBA00060587"/>
    </source>
</evidence>
<evidence type="ECO:0000313" key="14">
    <source>
        <dbReference type="Proteomes" id="UP000243376"/>
    </source>
</evidence>
<dbReference type="AlphaFoldDB" id="A0A2J6XFR4"/>
<dbReference type="InterPro" id="IPR011576">
    <property type="entry name" value="Pyridox_Oxase_N"/>
</dbReference>
<feature type="domain" description="Pyridoxine 5'-phosphate oxidase dimerisation C-terminal" evidence="12">
    <location>
        <begin position="171"/>
        <end position="211"/>
    </location>
</feature>
<dbReference type="GO" id="GO:0004733">
    <property type="term" value="F:pyridoxamine phosphate oxidase activity"/>
    <property type="evidence" value="ECO:0007669"/>
    <property type="project" value="UniProtKB-UniRule"/>
</dbReference>
<feature type="binding site" evidence="9">
    <location>
        <position position="122"/>
    </location>
    <ligand>
        <name>substrate</name>
    </ligand>
</feature>
<evidence type="ECO:0000256" key="1">
    <source>
        <dbReference type="ARBA" id="ARBA00007301"/>
    </source>
</evidence>
<organism evidence="13 14">
    <name type="scientific">Chloroflexus aggregans</name>
    <dbReference type="NCBI Taxonomy" id="152260"/>
    <lineage>
        <taxon>Bacteria</taxon>
        <taxon>Bacillati</taxon>
        <taxon>Chloroflexota</taxon>
        <taxon>Chloroflexia</taxon>
        <taxon>Chloroflexales</taxon>
        <taxon>Chloroflexineae</taxon>
        <taxon>Chloroflexaceae</taxon>
        <taxon>Chloroflexus</taxon>
    </lineage>
</organism>
<evidence type="ECO:0000256" key="8">
    <source>
        <dbReference type="NCBIfam" id="TIGR00558"/>
    </source>
</evidence>
<dbReference type="InterPro" id="IPR019576">
    <property type="entry name" value="Pyridoxamine_oxidase_dimer_C"/>
</dbReference>
<evidence type="ECO:0000313" key="13">
    <source>
        <dbReference type="EMBL" id="PMP87021.1"/>
    </source>
</evidence>
<evidence type="ECO:0000256" key="2">
    <source>
        <dbReference type="ARBA" id="ARBA00011738"/>
    </source>
</evidence>
<sequence length="211" mass="24243">MNFAELRKEYTQRGLLESEADLDPIVQFTRWLDEAVAVGLIEPNAMTLATIDPDGRPSARMVLLKGIDERGFVFFTNYQSRKGQALAVHPAVALVFYWPELERQVRVEGFAEPISAEESDAYYASRPLESRIGAWASPQSQPIANRAELERRVAEMAERFADNPPPRPPFWGGYRVVPDRIEFWQGRPSRLHDRLRYTRTANGWQRERLAP</sequence>
<feature type="binding site" evidence="9">
    <location>
        <begin position="7"/>
        <end position="10"/>
    </location>
    <ligand>
        <name>substrate</name>
    </ligand>
</feature>
<feature type="binding site" evidence="9">
    <location>
        <position position="130"/>
    </location>
    <ligand>
        <name>substrate</name>
    </ligand>
</feature>
<name>A0A2J6XFR4_9CHLR</name>
<evidence type="ECO:0000256" key="9">
    <source>
        <dbReference type="PIRSR" id="PIRSR000190-1"/>
    </source>
</evidence>
<feature type="domain" description="Pyridoxamine 5'-phosphate oxidase N-terminal" evidence="11">
    <location>
        <begin position="33"/>
        <end position="157"/>
    </location>
</feature>
<comment type="subunit">
    <text evidence="2">Homodimer.</text>
</comment>
<dbReference type="PANTHER" id="PTHR10851">
    <property type="entry name" value="PYRIDOXINE-5-PHOSPHATE OXIDASE"/>
    <property type="match status" value="1"/>
</dbReference>
<feature type="binding site" evidence="9">
    <location>
        <begin position="190"/>
        <end position="192"/>
    </location>
    <ligand>
        <name>substrate</name>
    </ligand>
</feature>
<dbReference type="Pfam" id="PF10590">
    <property type="entry name" value="PNP_phzG_C"/>
    <property type="match status" value="1"/>
</dbReference>
<evidence type="ECO:0000256" key="3">
    <source>
        <dbReference type="ARBA" id="ARBA00022630"/>
    </source>
</evidence>
<gene>
    <name evidence="13" type="primary">pdxH</name>
    <name evidence="13" type="ORF">C0184_00625</name>
</gene>
<feature type="binding site" evidence="10">
    <location>
        <position position="104"/>
    </location>
    <ligand>
        <name>FMN</name>
        <dbReference type="ChEBI" id="CHEBI:58210"/>
    </ligand>
</feature>
<dbReference type="SUPFAM" id="SSF50475">
    <property type="entry name" value="FMN-binding split barrel"/>
    <property type="match status" value="1"/>
</dbReference>
<dbReference type="InterPro" id="IPR019740">
    <property type="entry name" value="Pyridox_Oxase_CS"/>
</dbReference>
<feature type="binding site" evidence="9">
    <location>
        <position position="65"/>
    </location>
    <ligand>
        <name>substrate</name>
    </ligand>
</feature>
<keyword evidence="6" id="KW-0664">Pyridoxine biosynthesis</keyword>
<evidence type="ECO:0000256" key="5">
    <source>
        <dbReference type="ARBA" id="ARBA00023002"/>
    </source>
</evidence>
<protein>
    <recommendedName>
        <fullName evidence="8">Pyridoxamine 5'-phosphate oxidase</fullName>
        <ecNumber evidence="8">1.4.3.5</ecNumber>
    </recommendedName>
</protein>
<evidence type="ECO:0000259" key="12">
    <source>
        <dbReference type="Pfam" id="PF10590"/>
    </source>
</evidence>
<comment type="cofactor">
    <cofactor evidence="10">
        <name>FMN</name>
        <dbReference type="ChEBI" id="CHEBI:58210"/>
    </cofactor>
    <text evidence="10">Binds 1 FMN per subunit.</text>
</comment>
<comment type="pathway">
    <text evidence="7">Cofactor metabolism.</text>
</comment>
<dbReference type="NCBIfam" id="NF004231">
    <property type="entry name" value="PRK05679.1"/>
    <property type="match status" value="1"/>
</dbReference>
<dbReference type="PROSITE" id="PS01064">
    <property type="entry name" value="PYRIDOX_OXIDASE"/>
    <property type="match status" value="1"/>
</dbReference>
<feature type="binding site" evidence="10">
    <location>
        <position position="184"/>
    </location>
    <ligand>
        <name>FMN</name>
        <dbReference type="ChEBI" id="CHEBI:58210"/>
    </ligand>
</feature>
<evidence type="ECO:0000256" key="6">
    <source>
        <dbReference type="ARBA" id="ARBA00023096"/>
    </source>
</evidence>
<dbReference type="InterPro" id="IPR000659">
    <property type="entry name" value="Pyridox_Oxase"/>
</dbReference>